<accession>A0A8H6IFU7</accession>
<name>A0A8H6IFU7_9AGAR</name>
<protein>
    <submittedName>
        <fullName evidence="2">Uncharacterized protein</fullName>
    </submittedName>
</protein>
<reference evidence="2 3" key="1">
    <citation type="submission" date="2020-07" db="EMBL/GenBank/DDBJ databases">
        <title>Comparative genomics of pyrophilous fungi reveals a link between fire events and developmental genes.</title>
        <authorList>
            <consortium name="DOE Joint Genome Institute"/>
            <person name="Steindorff A.S."/>
            <person name="Carver A."/>
            <person name="Calhoun S."/>
            <person name="Stillman K."/>
            <person name="Liu H."/>
            <person name="Lipzen A."/>
            <person name="Pangilinan J."/>
            <person name="Labutti K."/>
            <person name="Bruns T.D."/>
            <person name="Grigoriev I.V."/>
        </authorList>
    </citation>
    <scope>NUCLEOTIDE SEQUENCE [LARGE SCALE GENOMIC DNA]</scope>
    <source>
        <strain evidence="2 3">CBS 144469</strain>
    </source>
</reference>
<evidence type="ECO:0000313" key="2">
    <source>
        <dbReference type="EMBL" id="KAF6763582.1"/>
    </source>
</evidence>
<comment type="caution">
    <text evidence="2">The sequence shown here is derived from an EMBL/GenBank/DDBJ whole genome shotgun (WGS) entry which is preliminary data.</text>
</comment>
<feature type="region of interest" description="Disordered" evidence="1">
    <location>
        <begin position="29"/>
        <end position="48"/>
    </location>
</feature>
<feature type="compositionally biased region" description="Polar residues" evidence="1">
    <location>
        <begin position="29"/>
        <end position="45"/>
    </location>
</feature>
<sequence length="204" mass="22183">MACPAIPPFPPTTLSSLRFLVPLTTFNNLASSKPRSKTPNSSISNLEERAARAAAPRLQQPVWVLRPALPLQLPAHHFLPHPFSATTPAPRGLSTLNPLRRSPEHSIAVRAHQVEHSSLRRKHARPFFSHLPRLTVQTTPPTLPIGCKHRFLHPKAFNALAFGLAAQPASPPTPPTYLRLPLNVTNGPESNGLTIDAVALAVDI</sequence>
<dbReference type="Proteomes" id="UP000521943">
    <property type="component" value="Unassembled WGS sequence"/>
</dbReference>
<keyword evidence="3" id="KW-1185">Reference proteome</keyword>
<dbReference type="AlphaFoldDB" id="A0A8H6IFU7"/>
<gene>
    <name evidence="2" type="ORF">DFP72DRAFT_1059656</name>
</gene>
<proteinExistence type="predicted"/>
<organism evidence="2 3">
    <name type="scientific">Ephemerocybe angulata</name>
    <dbReference type="NCBI Taxonomy" id="980116"/>
    <lineage>
        <taxon>Eukaryota</taxon>
        <taxon>Fungi</taxon>
        <taxon>Dikarya</taxon>
        <taxon>Basidiomycota</taxon>
        <taxon>Agaricomycotina</taxon>
        <taxon>Agaricomycetes</taxon>
        <taxon>Agaricomycetidae</taxon>
        <taxon>Agaricales</taxon>
        <taxon>Agaricineae</taxon>
        <taxon>Psathyrellaceae</taxon>
        <taxon>Ephemerocybe</taxon>
    </lineage>
</organism>
<evidence type="ECO:0000256" key="1">
    <source>
        <dbReference type="SAM" id="MobiDB-lite"/>
    </source>
</evidence>
<evidence type="ECO:0000313" key="3">
    <source>
        <dbReference type="Proteomes" id="UP000521943"/>
    </source>
</evidence>
<dbReference type="EMBL" id="JACGCI010000005">
    <property type="protein sequence ID" value="KAF6763582.1"/>
    <property type="molecule type" value="Genomic_DNA"/>
</dbReference>